<feature type="binding site" evidence="5">
    <location>
        <position position="326"/>
    </location>
    <ligand>
        <name>substrate</name>
    </ligand>
</feature>
<evidence type="ECO:0000256" key="6">
    <source>
        <dbReference type="NCBIfam" id="TIGR01048"/>
    </source>
</evidence>
<feature type="binding site" evidence="5">
    <location>
        <begin position="286"/>
        <end position="289"/>
    </location>
    <ligand>
        <name>pyridoxal 5'-phosphate</name>
        <dbReference type="ChEBI" id="CHEBI:597326"/>
    </ligand>
</feature>
<comment type="catalytic activity">
    <reaction evidence="5 8">
        <text>meso-2,6-diaminopimelate + H(+) = L-lysine + CO2</text>
        <dbReference type="Rhea" id="RHEA:15101"/>
        <dbReference type="ChEBI" id="CHEBI:15378"/>
        <dbReference type="ChEBI" id="CHEBI:16526"/>
        <dbReference type="ChEBI" id="CHEBI:32551"/>
        <dbReference type="ChEBI" id="CHEBI:57791"/>
        <dbReference type="EC" id="4.1.1.20"/>
    </reaction>
</comment>
<dbReference type="InterPro" id="IPR029066">
    <property type="entry name" value="PLP-binding_barrel"/>
</dbReference>
<dbReference type="SUPFAM" id="SSF50621">
    <property type="entry name" value="Alanine racemase C-terminal domain-like"/>
    <property type="match status" value="1"/>
</dbReference>
<keyword evidence="2 5" id="KW-0210">Decarboxylase</keyword>
<dbReference type="HAMAP" id="MF_02120">
    <property type="entry name" value="LysA"/>
    <property type="match status" value="1"/>
</dbReference>
<evidence type="ECO:0000259" key="9">
    <source>
        <dbReference type="Pfam" id="PF00278"/>
    </source>
</evidence>
<dbReference type="Gene3D" id="3.20.20.10">
    <property type="entry name" value="Alanine racemase"/>
    <property type="match status" value="1"/>
</dbReference>
<dbReference type="PRINTS" id="PR01179">
    <property type="entry name" value="ODADCRBXLASE"/>
</dbReference>
<comment type="similarity">
    <text evidence="5">Belongs to the Orn/Lys/Arg decarboxylase class-II family. LysA subfamily.</text>
</comment>
<dbReference type="UniPathway" id="UPA00034">
    <property type="reaction ID" value="UER00027"/>
</dbReference>
<feature type="domain" description="Orn/DAP/Arg decarboxylase 2 C-terminal" evidence="9">
    <location>
        <begin position="47"/>
        <end position="385"/>
    </location>
</feature>
<keyword evidence="4 5" id="KW-0456">Lyase</keyword>
<dbReference type="OrthoDB" id="9802241at2"/>
<comment type="function">
    <text evidence="5">Specifically catalyzes the decarboxylation of meso-diaminopimelate (meso-DAP) to L-lysine.</text>
</comment>
<evidence type="ECO:0000256" key="1">
    <source>
        <dbReference type="ARBA" id="ARBA00001933"/>
    </source>
</evidence>
<dbReference type="Pfam" id="PF02784">
    <property type="entry name" value="Orn_Arg_deC_N"/>
    <property type="match status" value="1"/>
</dbReference>
<organism evidence="11 12">
    <name type="scientific">Ferrithrix thermotolerans DSM 19514</name>
    <dbReference type="NCBI Taxonomy" id="1121881"/>
    <lineage>
        <taxon>Bacteria</taxon>
        <taxon>Bacillati</taxon>
        <taxon>Actinomycetota</taxon>
        <taxon>Acidimicrobiia</taxon>
        <taxon>Acidimicrobiales</taxon>
        <taxon>Acidimicrobiaceae</taxon>
        <taxon>Ferrithrix</taxon>
    </lineage>
</organism>
<feature type="modified residue" description="N6-(pyridoxal phosphate)lysine" evidence="5 7">
    <location>
        <position position="74"/>
    </location>
</feature>
<gene>
    <name evidence="5" type="primary">lysA</name>
    <name evidence="11" type="ORF">SAMN02745225_01260</name>
</gene>
<dbReference type="SUPFAM" id="SSF51419">
    <property type="entry name" value="PLP-binding barrel"/>
    <property type="match status" value="1"/>
</dbReference>
<dbReference type="NCBIfam" id="TIGR01048">
    <property type="entry name" value="lysA"/>
    <property type="match status" value="1"/>
</dbReference>
<dbReference type="PANTHER" id="PTHR43727:SF2">
    <property type="entry name" value="GROUP IV DECARBOXYLASE"/>
    <property type="match status" value="1"/>
</dbReference>
<dbReference type="Gene3D" id="2.40.37.10">
    <property type="entry name" value="Lyase, Ornithine Decarboxylase, Chain A, domain 1"/>
    <property type="match status" value="1"/>
</dbReference>
<evidence type="ECO:0000259" key="10">
    <source>
        <dbReference type="Pfam" id="PF02784"/>
    </source>
</evidence>
<proteinExistence type="inferred from homology"/>
<evidence type="ECO:0000256" key="4">
    <source>
        <dbReference type="ARBA" id="ARBA00023239"/>
    </source>
</evidence>
<evidence type="ECO:0000313" key="12">
    <source>
        <dbReference type="Proteomes" id="UP000184295"/>
    </source>
</evidence>
<dbReference type="EMBL" id="FQUL01000015">
    <property type="protein sequence ID" value="SHE66238.1"/>
    <property type="molecule type" value="Genomic_DNA"/>
</dbReference>
<dbReference type="PRINTS" id="PR01181">
    <property type="entry name" value="DAPDCRBXLASE"/>
</dbReference>
<keyword evidence="12" id="KW-1185">Reference proteome</keyword>
<reference evidence="12" key="1">
    <citation type="submission" date="2016-11" db="EMBL/GenBank/DDBJ databases">
        <authorList>
            <person name="Varghese N."/>
            <person name="Submissions S."/>
        </authorList>
    </citation>
    <scope>NUCLEOTIDE SEQUENCE [LARGE SCALE GENOMIC DNA]</scope>
    <source>
        <strain evidence="12">DSM 19514</strain>
    </source>
</reference>
<accession>A0A1M4VBL9</accession>
<feature type="binding site" evidence="5">
    <location>
        <position position="358"/>
    </location>
    <ligand>
        <name>substrate</name>
    </ligand>
</feature>
<dbReference type="InterPro" id="IPR002986">
    <property type="entry name" value="DAP_deCOOHase_LysA"/>
</dbReference>
<dbReference type="AlphaFoldDB" id="A0A1M4VBL9"/>
<dbReference type="RefSeq" id="WP_084660256.1">
    <property type="nucleotide sequence ID" value="NZ_FQUL01000015.1"/>
</dbReference>
<feature type="domain" description="Orn/DAP/Arg decarboxylase 2 N-terminal" evidence="10">
    <location>
        <begin position="52"/>
        <end position="293"/>
    </location>
</feature>
<feature type="binding site" evidence="5">
    <location>
        <position position="330"/>
    </location>
    <ligand>
        <name>substrate</name>
    </ligand>
</feature>
<dbReference type="GO" id="GO:0008836">
    <property type="term" value="F:diaminopimelate decarboxylase activity"/>
    <property type="evidence" value="ECO:0007669"/>
    <property type="project" value="UniProtKB-UniRule"/>
</dbReference>
<keyword evidence="5" id="KW-0028">Amino-acid biosynthesis</keyword>
<dbReference type="PROSITE" id="PS00878">
    <property type="entry name" value="ODR_DC_2_1"/>
    <property type="match status" value="1"/>
</dbReference>
<keyword evidence="5 8" id="KW-0457">Lysine biosynthesis</keyword>
<dbReference type="InterPro" id="IPR000183">
    <property type="entry name" value="Orn/DAP/Arg_de-COase"/>
</dbReference>
<dbReference type="InterPro" id="IPR022644">
    <property type="entry name" value="De-COase2_N"/>
</dbReference>
<protein>
    <recommendedName>
        <fullName evidence="5 6">Diaminopimelate decarboxylase</fullName>
        <shortName evidence="5">DAP decarboxylase</shortName>
        <shortName evidence="5">DAPDC</shortName>
        <ecNumber evidence="5 6">4.1.1.20</ecNumber>
    </recommendedName>
</protein>
<evidence type="ECO:0000313" key="11">
    <source>
        <dbReference type="EMBL" id="SHE66238.1"/>
    </source>
</evidence>
<dbReference type="Pfam" id="PF00278">
    <property type="entry name" value="Orn_DAP_Arg_deC"/>
    <property type="match status" value="1"/>
</dbReference>
<dbReference type="FunFam" id="3.20.20.10:FF:000003">
    <property type="entry name" value="Diaminopimelate decarboxylase"/>
    <property type="match status" value="1"/>
</dbReference>
<evidence type="ECO:0000256" key="7">
    <source>
        <dbReference type="PIRSR" id="PIRSR600183-50"/>
    </source>
</evidence>
<feature type="active site" description="Proton donor" evidence="7">
    <location>
        <position position="357"/>
    </location>
</feature>
<evidence type="ECO:0000256" key="2">
    <source>
        <dbReference type="ARBA" id="ARBA00022793"/>
    </source>
</evidence>
<comment type="subunit">
    <text evidence="5">Homodimer.</text>
</comment>
<sequence length="428" mass="46641">MDSSSHGPRAVPWHLFPDGAGVDSRGELLIHGLSVTELAQEMATPLFVYDEQQIRSRFQEAKKNFSGKIAYAAKAFFCKAMAEIVADEEIHLDAASMGEIYVALSGGVDPSKIVFHGNNKSLTELRFAVEQKVGLIVVDSFDEIERLEKLATFPLRVGVRITPGIEAHTHEFIRTGQDDSKFGFNVQNGDAATAISMLSRSPKFDMIAVHAHIGSQIFSLSSFRQEVEVLSTFLAGVEVEDVILGGGLGVAYLRDERAPSIKEWVQVIDDAGRRSGLSKGRSLVIEPGRSIVATAGLTLYEVGTIKRIPGVRDYISVDGGMSDNPRPVLYGSGYEALAAKRLFDSHDTRFSVAGKHCESGDVVVRDAKLPSDISVGELIVTPVTGAYGFSMSSNYNKVTRPAVIFVDQSGYRVVVRRETLEDLVRNDI</sequence>
<dbReference type="EC" id="4.1.1.20" evidence="5 6"/>
<evidence type="ECO:0000256" key="3">
    <source>
        <dbReference type="ARBA" id="ARBA00022898"/>
    </source>
</evidence>
<name>A0A1M4VBL9_9ACTN</name>
<feature type="binding site" evidence="5">
    <location>
        <position position="387"/>
    </location>
    <ligand>
        <name>substrate</name>
    </ligand>
</feature>
<evidence type="ECO:0000256" key="8">
    <source>
        <dbReference type="RuleBase" id="RU003738"/>
    </source>
</evidence>
<dbReference type="InterPro" id="IPR022653">
    <property type="entry name" value="De-COase2_pyr-phos_BS"/>
</dbReference>
<comment type="pathway">
    <text evidence="5 8">Amino-acid biosynthesis; L-lysine biosynthesis via DAP pathway; L-lysine from DL-2,6-diaminopimelate: step 1/1.</text>
</comment>
<feature type="binding site" evidence="5">
    <location>
        <position position="247"/>
    </location>
    <ligand>
        <name>pyridoxal 5'-phosphate</name>
        <dbReference type="ChEBI" id="CHEBI:597326"/>
    </ligand>
</feature>
<dbReference type="GO" id="GO:0030170">
    <property type="term" value="F:pyridoxal phosphate binding"/>
    <property type="evidence" value="ECO:0007669"/>
    <property type="project" value="UniProtKB-UniRule"/>
</dbReference>
<dbReference type="STRING" id="1121881.SAMN02745225_01260"/>
<dbReference type="InterPro" id="IPR009006">
    <property type="entry name" value="Ala_racemase/Decarboxylase_C"/>
</dbReference>
<keyword evidence="3 5" id="KW-0663">Pyridoxal phosphate</keyword>
<comment type="cofactor">
    <cofactor evidence="1 5 7 8">
        <name>pyridoxal 5'-phosphate</name>
        <dbReference type="ChEBI" id="CHEBI:597326"/>
    </cofactor>
</comment>
<dbReference type="GO" id="GO:0009089">
    <property type="term" value="P:lysine biosynthetic process via diaminopimelate"/>
    <property type="evidence" value="ECO:0007669"/>
    <property type="project" value="UniProtKB-UniRule"/>
</dbReference>
<dbReference type="InterPro" id="IPR022643">
    <property type="entry name" value="De-COase2_C"/>
</dbReference>
<dbReference type="PANTHER" id="PTHR43727">
    <property type="entry name" value="DIAMINOPIMELATE DECARBOXYLASE"/>
    <property type="match status" value="1"/>
</dbReference>
<evidence type="ECO:0000256" key="5">
    <source>
        <dbReference type="HAMAP-Rule" id="MF_02120"/>
    </source>
</evidence>
<feature type="binding site" evidence="5">
    <location>
        <position position="289"/>
    </location>
    <ligand>
        <name>substrate</name>
    </ligand>
</feature>
<dbReference type="CDD" id="cd06828">
    <property type="entry name" value="PLPDE_III_DapDC"/>
    <property type="match status" value="1"/>
</dbReference>
<feature type="binding site" evidence="5">
    <location>
        <position position="387"/>
    </location>
    <ligand>
        <name>pyridoxal 5'-phosphate</name>
        <dbReference type="ChEBI" id="CHEBI:597326"/>
    </ligand>
</feature>
<dbReference type="Proteomes" id="UP000184295">
    <property type="component" value="Unassembled WGS sequence"/>
</dbReference>